<sequence>MTLSSSKVTGYMAFLMGTLSLEQLKKILDKMLARI</sequence>
<gene>
    <name evidence="1" type="ORF">MNBD_GAMMA10-2076</name>
</gene>
<proteinExistence type="predicted"/>
<protein>
    <submittedName>
        <fullName evidence="1">Uncharacterized protein</fullName>
    </submittedName>
</protein>
<organism evidence="1">
    <name type="scientific">hydrothermal vent metagenome</name>
    <dbReference type="NCBI Taxonomy" id="652676"/>
    <lineage>
        <taxon>unclassified sequences</taxon>
        <taxon>metagenomes</taxon>
        <taxon>ecological metagenomes</taxon>
    </lineage>
</organism>
<dbReference type="AlphaFoldDB" id="A0A3B0XL78"/>
<accession>A0A3B0XL78</accession>
<evidence type="ECO:0000313" key="1">
    <source>
        <dbReference type="EMBL" id="VAW65460.1"/>
    </source>
</evidence>
<name>A0A3B0XL78_9ZZZZ</name>
<reference evidence="1" key="1">
    <citation type="submission" date="2018-06" db="EMBL/GenBank/DDBJ databases">
        <authorList>
            <person name="Zhirakovskaya E."/>
        </authorList>
    </citation>
    <scope>NUCLEOTIDE SEQUENCE</scope>
</reference>
<dbReference type="EMBL" id="UOFJ01000180">
    <property type="protein sequence ID" value="VAW65460.1"/>
    <property type="molecule type" value="Genomic_DNA"/>
</dbReference>